<dbReference type="InterPro" id="IPR008144">
    <property type="entry name" value="Guanylate_kin-like_dom"/>
</dbReference>
<comment type="caution">
    <text evidence="8">The sequence shown here is derived from an EMBL/GenBank/DDBJ whole genome shotgun (WGS) entry which is preliminary data.</text>
</comment>
<evidence type="ECO:0000256" key="6">
    <source>
        <dbReference type="HAMAP-Rule" id="MF_00836"/>
    </source>
</evidence>
<sequence length="209" mass="22059">MSVIVAERSPSPAGLIGPGAVIAVAGPSGAGKDSVMKAARERLDPALPASFIRRIITRPADGDAEDHDSVDAETFRRMSADGAFAIQWEAHGLLYGLPASMDKFVASGGVAVANVSRGVIPQLRRRYAHVVPVVVTASVPVLAERLMRRGRESAEAVGARLRRAVAQDLQIAGAETIVNDGSLEDAAEQFAALILRVCEDVRAERFAIP</sequence>
<dbReference type="PANTHER" id="PTHR23117">
    <property type="entry name" value="GUANYLATE KINASE-RELATED"/>
    <property type="match status" value="1"/>
</dbReference>
<evidence type="ECO:0000313" key="8">
    <source>
        <dbReference type="EMBL" id="MFD2259463.1"/>
    </source>
</evidence>
<dbReference type="InterPro" id="IPR027417">
    <property type="entry name" value="P-loop_NTPase"/>
</dbReference>
<feature type="binding site" evidence="6">
    <location>
        <begin position="26"/>
        <end position="33"/>
    </location>
    <ligand>
        <name>ATP</name>
        <dbReference type="ChEBI" id="CHEBI:30616"/>
    </ligand>
</feature>
<evidence type="ECO:0000256" key="3">
    <source>
        <dbReference type="ARBA" id="ARBA00022679"/>
    </source>
</evidence>
<keyword evidence="4 6" id="KW-0547">Nucleotide-binding</keyword>
<comment type="catalytic activity">
    <reaction evidence="1 6">
        <text>alpha-D-ribose 1,5-bisphosphate + ATP = 5-phospho-alpha-D-ribose 1-diphosphate + ADP</text>
        <dbReference type="Rhea" id="RHEA:20109"/>
        <dbReference type="ChEBI" id="CHEBI:30616"/>
        <dbReference type="ChEBI" id="CHEBI:58017"/>
        <dbReference type="ChEBI" id="CHEBI:68688"/>
        <dbReference type="ChEBI" id="CHEBI:456216"/>
        <dbReference type="EC" id="2.7.4.23"/>
    </reaction>
</comment>
<evidence type="ECO:0000256" key="5">
    <source>
        <dbReference type="ARBA" id="ARBA00022840"/>
    </source>
</evidence>
<organism evidence="8 9">
    <name type="scientific">Chelativorans composti</name>
    <dbReference type="NCBI Taxonomy" id="768533"/>
    <lineage>
        <taxon>Bacteria</taxon>
        <taxon>Pseudomonadati</taxon>
        <taxon>Pseudomonadota</taxon>
        <taxon>Alphaproteobacteria</taxon>
        <taxon>Hyphomicrobiales</taxon>
        <taxon>Phyllobacteriaceae</taxon>
        <taxon>Chelativorans</taxon>
    </lineage>
</organism>
<proteinExistence type="inferred from homology"/>
<dbReference type="EMBL" id="JBHUIR010000020">
    <property type="protein sequence ID" value="MFD2259463.1"/>
    <property type="molecule type" value="Genomic_DNA"/>
</dbReference>
<name>A0ABW5DEG2_9HYPH</name>
<gene>
    <name evidence="6 8" type="primary">phnN</name>
    <name evidence="8" type="ORF">ACFSMZ_06765</name>
</gene>
<dbReference type="Gene3D" id="3.40.50.300">
    <property type="entry name" value="P-loop containing nucleotide triphosphate hydrolases"/>
    <property type="match status" value="1"/>
</dbReference>
<comment type="pathway">
    <text evidence="2 6">Metabolic intermediate biosynthesis; 5-phospho-alpha-D-ribose 1-diphosphate biosynthesis; 5-phospho-alpha-D-ribose 1-diphosphate from D-ribose 5-phosphate (route II): step 3/3.</text>
</comment>
<keyword evidence="3 6" id="KW-0808">Transferase</keyword>
<dbReference type="SMART" id="SM00072">
    <property type="entry name" value="GuKc"/>
    <property type="match status" value="1"/>
</dbReference>
<evidence type="ECO:0000256" key="2">
    <source>
        <dbReference type="ARBA" id="ARBA00005069"/>
    </source>
</evidence>
<dbReference type="InterPro" id="IPR008145">
    <property type="entry name" value="GK/Ca_channel_bsu"/>
</dbReference>
<dbReference type="EC" id="2.7.4.23" evidence="6"/>
<dbReference type="HAMAP" id="MF_00836">
    <property type="entry name" value="PhnN"/>
    <property type="match status" value="1"/>
</dbReference>
<evidence type="ECO:0000256" key="4">
    <source>
        <dbReference type="ARBA" id="ARBA00022741"/>
    </source>
</evidence>
<dbReference type="PROSITE" id="PS50052">
    <property type="entry name" value="GUANYLATE_KINASE_2"/>
    <property type="match status" value="1"/>
</dbReference>
<dbReference type="PANTHER" id="PTHR23117:SF8">
    <property type="entry name" value="RIBOSE 1,5-BISPHOSPHATE PHOSPHOKINASE PHNN"/>
    <property type="match status" value="1"/>
</dbReference>
<evidence type="ECO:0000313" key="9">
    <source>
        <dbReference type="Proteomes" id="UP001597373"/>
    </source>
</evidence>
<comment type="similarity">
    <text evidence="6">Belongs to the ribose 1,5-bisphosphokinase family.</text>
</comment>
<evidence type="ECO:0000259" key="7">
    <source>
        <dbReference type="PROSITE" id="PS50052"/>
    </source>
</evidence>
<dbReference type="NCBIfam" id="TIGR02322">
    <property type="entry name" value="phosphon_PhnN"/>
    <property type="match status" value="1"/>
</dbReference>
<protein>
    <recommendedName>
        <fullName evidence="6">Ribose 1,5-bisphosphate phosphokinase PhnN</fullName>
        <ecNumber evidence="6">2.7.4.23</ecNumber>
    </recommendedName>
    <alternativeName>
        <fullName evidence="6">Ribose 1,5-bisphosphokinase</fullName>
    </alternativeName>
</protein>
<dbReference type="Proteomes" id="UP001597373">
    <property type="component" value="Unassembled WGS sequence"/>
</dbReference>
<comment type="function">
    <text evidence="6">Catalyzes the phosphorylation of ribose 1,5-bisphosphate to 5-phospho-D-ribosyl alpha-1-diphosphate (PRPP).</text>
</comment>
<dbReference type="Pfam" id="PF00625">
    <property type="entry name" value="Guanylate_kin"/>
    <property type="match status" value="1"/>
</dbReference>
<dbReference type="RefSeq" id="WP_165277230.1">
    <property type="nucleotide sequence ID" value="NZ_BAABGS010000018.1"/>
</dbReference>
<feature type="domain" description="Guanylate kinase-like" evidence="7">
    <location>
        <begin position="19"/>
        <end position="195"/>
    </location>
</feature>
<reference evidence="9" key="1">
    <citation type="journal article" date="2019" name="Int. J. Syst. Evol. Microbiol.">
        <title>The Global Catalogue of Microorganisms (GCM) 10K type strain sequencing project: providing services to taxonomists for standard genome sequencing and annotation.</title>
        <authorList>
            <consortium name="The Broad Institute Genomics Platform"/>
            <consortium name="The Broad Institute Genome Sequencing Center for Infectious Disease"/>
            <person name="Wu L."/>
            <person name="Ma J."/>
        </authorList>
    </citation>
    <scope>NUCLEOTIDE SEQUENCE [LARGE SCALE GENOMIC DNA]</scope>
    <source>
        <strain evidence="9">KCTC 23707</strain>
    </source>
</reference>
<evidence type="ECO:0000256" key="1">
    <source>
        <dbReference type="ARBA" id="ARBA00000373"/>
    </source>
</evidence>
<dbReference type="InterPro" id="IPR012699">
    <property type="entry name" value="PhnN"/>
</dbReference>
<keyword evidence="5 6" id="KW-0067">ATP-binding</keyword>
<dbReference type="SUPFAM" id="SSF52540">
    <property type="entry name" value="P-loop containing nucleoside triphosphate hydrolases"/>
    <property type="match status" value="1"/>
</dbReference>
<keyword evidence="9" id="KW-1185">Reference proteome</keyword>
<accession>A0ABW5DEG2</accession>